<reference evidence="1 2" key="1">
    <citation type="submission" date="2017-03" db="EMBL/GenBank/DDBJ databases">
        <authorList>
            <person name="Afonso C.L."/>
            <person name="Miller P.J."/>
            <person name="Scott M.A."/>
            <person name="Spackman E."/>
            <person name="Goraichik I."/>
            <person name="Dimitrov K.M."/>
            <person name="Suarez D.L."/>
            <person name="Swayne D.E."/>
        </authorList>
    </citation>
    <scope>NUCLEOTIDE SEQUENCE [LARGE SCALE GENOMIC DNA]</scope>
    <source>
        <strain evidence="1 2">CECT 8110</strain>
    </source>
</reference>
<accession>A0A1X6Y543</accession>
<gene>
    <name evidence="1" type="ORF">ROH8110_00046</name>
</gene>
<dbReference type="EMBL" id="FWFU01000001">
    <property type="protein sequence ID" value="SLN10977.1"/>
    <property type="molecule type" value="Genomic_DNA"/>
</dbReference>
<dbReference type="Proteomes" id="UP000193207">
    <property type="component" value="Unassembled WGS sequence"/>
</dbReference>
<evidence type="ECO:0000313" key="2">
    <source>
        <dbReference type="Proteomes" id="UP000193207"/>
    </source>
</evidence>
<keyword evidence="1" id="KW-0255">Endonuclease</keyword>
<proteinExistence type="predicted"/>
<organism evidence="1 2">
    <name type="scientific">Roseovarius halotolerans</name>
    <dbReference type="NCBI Taxonomy" id="505353"/>
    <lineage>
        <taxon>Bacteria</taxon>
        <taxon>Pseudomonadati</taxon>
        <taxon>Pseudomonadota</taxon>
        <taxon>Alphaproteobacteria</taxon>
        <taxon>Rhodobacterales</taxon>
        <taxon>Roseobacteraceae</taxon>
        <taxon>Roseovarius</taxon>
    </lineage>
</organism>
<keyword evidence="1" id="KW-0378">Hydrolase</keyword>
<name>A0A1X6Y543_9RHOB</name>
<dbReference type="CDD" id="cd00085">
    <property type="entry name" value="HNHc"/>
    <property type="match status" value="1"/>
</dbReference>
<sequence length="404" mass="45244">MVATKSSDIISGNNMWNWDQGRLDYFQFDNLKKIAKFALHEDLRLTDRSDLVAATGLPFLPNDDRYPPWRNYSRVFKLSLICAQKGKGSEPTQIAKLLASDGAITTDEYFHFLAQATTDPSPALTGWDNTVELRYPLLFSLRFMLARAAIGLGTTDISQVVASYEASGFTGDEDQSEFIELINSNLNMAQVPRQAAESIQVIAQISYLSLDKRTLTVSLSQEDALNLFEQISPIGGEPLSNGADEVFRLTDLFQSSIDELELEYDTTVLSDVEDAGFSGDTAFSEGKKIRKTHLVIERNGKIREEFFKANPSAVCDMCAMDTANAYPWVDRVLDVHHLLPLCSGARTSKDGTLLDDLVALCPTCHRAVHRYYDKWLKDSGKKDFVDAEEAKIVYEEARHKHRAM</sequence>
<keyword evidence="2" id="KW-1185">Reference proteome</keyword>
<dbReference type="GO" id="GO:0004519">
    <property type="term" value="F:endonuclease activity"/>
    <property type="evidence" value="ECO:0007669"/>
    <property type="project" value="UniProtKB-KW"/>
</dbReference>
<dbReference type="RefSeq" id="WP_245962787.1">
    <property type="nucleotide sequence ID" value="NZ_FWFU01000001.1"/>
</dbReference>
<dbReference type="AlphaFoldDB" id="A0A1X6Y543"/>
<protein>
    <submittedName>
        <fullName evidence="1">HNH endonuclease</fullName>
    </submittedName>
</protein>
<keyword evidence="1" id="KW-0540">Nuclease</keyword>
<dbReference type="InterPro" id="IPR003615">
    <property type="entry name" value="HNH_nuc"/>
</dbReference>
<evidence type="ECO:0000313" key="1">
    <source>
        <dbReference type="EMBL" id="SLN10977.1"/>
    </source>
</evidence>